<organism evidence="8">
    <name type="scientific">Pseudo-nitzschia australis</name>
    <dbReference type="NCBI Taxonomy" id="44445"/>
    <lineage>
        <taxon>Eukaryota</taxon>
        <taxon>Sar</taxon>
        <taxon>Stramenopiles</taxon>
        <taxon>Ochrophyta</taxon>
        <taxon>Bacillariophyta</taxon>
        <taxon>Bacillariophyceae</taxon>
        <taxon>Bacillariophycidae</taxon>
        <taxon>Bacillariales</taxon>
        <taxon>Bacillariaceae</taxon>
        <taxon>Pseudo-nitzschia</taxon>
    </lineage>
</organism>
<feature type="compositionally biased region" description="Basic and acidic residues" evidence="6">
    <location>
        <begin position="866"/>
        <end position="889"/>
    </location>
</feature>
<keyword evidence="2" id="KW-0677">Repeat</keyword>
<dbReference type="InterPro" id="IPR035979">
    <property type="entry name" value="RBD_domain_sf"/>
</dbReference>
<dbReference type="InterPro" id="IPR051945">
    <property type="entry name" value="RRM_MRD1_RNA_proc_ribogen"/>
</dbReference>
<feature type="compositionally biased region" description="Basic and acidic residues" evidence="6">
    <location>
        <begin position="751"/>
        <end position="766"/>
    </location>
</feature>
<dbReference type="GO" id="GO:0003729">
    <property type="term" value="F:mRNA binding"/>
    <property type="evidence" value="ECO:0007669"/>
    <property type="project" value="TreeGrafter"/>
</dbReference>
<feature type="compositionally biased region" description="Basic and acidic residues" evidence="6">
    <location>
        <begin position="790"/>
        <end position="832"/>
    </location>
</feature>
<feature type="compositionally biased region" description="Basic residues" evidence="6">
    <location>
        <begin position="774"/>
        <end position="789"/>
    </location>
</feature>
<feature type="compositionally biased region" description="Polar residues" evidence="6">
    <location>
        <begin position="411"/>
        <end position="428"/>
    </location>
</feature>
<feature type="domain" description="RRM" evidence="7">
    <location>
        <begin position="349"/>
        <end position="457"/>
    </location>
</feature>
<feature type="domain" description="RRM" evidence="7">
    <location>
        <begin position="7"/>
        <end position="108"/>
    </location>
</feature>
<evidence type="ECO:0000256" key="1">
    <source>
        <dbReference type="ARBA" id="ARBA00004123"/>
    </source>
</evidence>
<comment type="subcellular location">
    <subcellularLocation>
        <location evidence="1">Nucleus</location>
    </subcellularLocation>
</comment>
<evidence type="ECO:0000256" key="6">
    <source>
        <dbReference type="SAM" id="MobiDB-lite"/>
    </source>
</evidence>
<feature type="region of interest" description="Disordered" evidence="6">
    <location>
        <begin position="738"/>
        <end position="889"/>
    </location>
</feature>
<evidence type="ECO:0000256" key="2">
    <source>
        <dbReference type="ARBA" id="ARBA00022737"/>
    </source>
</evidence>
<feature type="compositionally biased region" description="Basic and acidic residues" evidence="6">
    <location>
        <begin position="509"/>
        <end position="518"/>
    </location>
</feature>
<feature type="compositionally biased region" description="Basic residues" evidence="6">
    <location>
        <begin position="833"/>
        <end position="845"/>
    </location>
</feature>
<accession>A0A7S4ARJ5</accession>
<evidence type="ECO:0000313" key="8">
    <source>
        <dbReference type="EMBL" id="CAE0724623.1"/>
    </source>
</evidence>
<feature type="compositionally biased region" description="Low complexity" evidence="6">
    <location>
        <begin position="289"/>
        <end position="300"/>
    </location>
</feature>
<feature type="compositionally biased region" description="Low complexity" evidence="6">
    <location>
        <begin position="132"/>
        <end position="142"/>
    </location>
</feature>
<evidence type="ECO:0000256" key="3">
    <source>
        <dbReference type="ARBA" id="ARBA00022884"/>
    </source>
</evidence>
<dbReference type="Pfam" id="PF00076">
    <property type="entry name" value="RRM_1"/>
    <property type="match status" value="2"/>
</dbReference>
<feature type="region of interest" description="Disordered" evidence="6">
    <location>
        <begin position="486"/>
        <end position="518"/>
    </location>
</feature>
<feature type="region of interest" description="Disordered" evidence="6">
    <location>
        <begin position="235"/>
        <end position="344"/>
    </location>
</feature>
<dbReference type="SMART" id="SM00360">
    <property type="entry name" value="RRM"/>
    <property type="match status" value="3"/>
</dbReference>
<dbReference type="InterPro" id="IPR012677">
    <property type="entry name" value="Nucleotide-bd_a/b_plait_sf"/>
</dbReference>
<feature type="compositionally biased region" description="Polar residues" evidence="6">
    <location>
        <begin position="488"/>
        <end position="500"/>
    </location>
</feature>
<evidence type="ECO:0000256" key="5">
    <source>
        <dbReference type="PROSITE-ProRule" id="PRU00176"/>
    </source>
</evidence>
<keyword evidence="3 5" id="KW-0694">RNA-binding</keyword>
<dbReference type="SUPFAM" id="SSF54928">
    <property type="entry name" value="RNA-binding domain, RBD"/>
    <property type="match status" value="3"/>
</dbReference>
<protein>
    <recommendedName>
        <fullName evidence="7">RRM domain-containing protein</fullName>
    </recommendedName>
</protein>
<feature type="compositionally biased region" description="Basic and acidic residues" evidence="6">
    <location>
        <begin position="246"/>
        <end position="269"/>
    </location>
</feature>
<feature type="region of interest" description="Disordered" evidence="6">
    <location>
        <begin position="116"/>
        <end position="142"/>
    </location>
</feature>
<reference evidence="8" key="1">
    <citation type="submission" date="2021-01" db="EMBL/GenBank/DDBJ databases">
        <authorList>
            <person name="Corre E."/>
            <person name="Pelletier E."/>
            <person name="Niang G."/>
            <person name="Scheremetjew M."/>
            <person name="Finn R."/>
            <person name="Kale V."/>
            <person name="Holt S."/>
            <person name="Cochrane G."/>
            <person name="Meng A."/>
            <person name="Brown T."/>
            <person name="Cohen L."/>
        </authorList>
    </citation>
    <scope>NUCLEOTIDE SEQUENCE</scope>
    <source>
        <strain evidence="8">10249 10 AB</strain>
    </source>
</reference>
<feature type="region of interest" description="Disordered" evidence="6">
    <location>
        <begin position="690"/>
        <end position="712"/>
    </location>
</feature>
<gene>
    <name evidence="8" type="ORF">PAUS00366_LOCUS17380</name>
</gene>
<dbReference type="GO" id="GO:0005634">
    <property type="term" value="C:nucleus"/>
    <property type="evidence" value="ECO:0007669"/>
    <property type="project" value="UniProtKB-SubCell"/>
</dbReference>
<feature type="compositionally biased region" description="Acidic residues" evidence="6">
    <location>
        <begin position="301"/>
        <end position="342"/>
    </location>
</feature>
<evidence type="ECO:0000256" key="4">
    <source>
        <dbReference type="ARBA" id="ARBA00023242"/>
    </source>
</evidence>
<name>A0A7S4ARJ5_9STRA</name>
<dbReference type="PANTHER" id="PTHR48039:SF5">
    <property type="entry name" value="RNA-BINDING PROTEIN 28"/>
    <property type="match status" value="1"/>
</dbReference>
<feature type="compositionally biased region" description="Basic residues" evidence="6">
    <location>
        <begin position="693"/>
        <end position="703"/>
    </location>
</feature>
<dbReference type="InterPro" id="IPR000504">
    <property type="entry name" value="RRM_dom"/>
</dbReference>
<feature type="region of interest" description="Disordered" evidence="6">
    <location>
        <begin position="410"/>
        <end position="439"/>
    </location>
</feature>
<dbReference type="AlphaFoldDB" id="A0A7S4ARJ5"/>
<dbReference type="Gene3D" id="3.30.70.330">
    <property type="match status" value="4"/>
</dbReference>
<feature type="compositionally biased region" description="Basic and acidic residues" evidence="6">
    <location>
        <begin position="121"/>
        <end position="130"/>
    </location>
</feature>
<proteinExistence type="predicted"/>
<feature type="region of interest" description="Disordered" evidence="6">
    <location>
        <begin position="42"/>
        <end position="64"/>
    </location>
</feature>
<feature type="domain" description="RRM" evidence="7">
    <location>
        <begin position="158"/>
        <end position="235"/>
    </location>
</feature>
<keyword evidence="4" id="KW-0539">Nucleus</keyword>
<dbReference type="EMBL" id="HBIX01025265">
    <property type="protein sequence ID" value="CAE0724623.1"/>
    <property type="molecule type" value="Transcribed_RNA"/>
</dbReference>
<dbReference type="PANTHER" id="PTHR48039">
    <property type="entry name" value="RNA-BINDING MOTIF PROTEIN 14B"/>
    <property type="match status" value="1"/>
</dbReference>
<dbReference type="PROSITE" id="PS50102">
    <property type="entry name" value="RRM"/>
    <property type="match status" value="3"/>
</dbReference>
<evidence type="ECO:0000259" key="7">
    <source>
        <dbReference type="PROSITE" id="PS50102"/>
    </source>
</evidence>
<sequence length="889" mass="100768">MQKSMENTVFVRFEPTPQHKVMRHELEDIFSQAGPIKKSSWINTKGAVAPSGDGENYQRGTTDRSSKGYGFIKYIAQEDAIAAQKDLNNSRIQMEGKNYTLKVKLASASAAADSKNAKANFRGEKKKDESSEAGAGSAAAGTTSQEALDEAALLKKKSRIILRNLSFYAKENHIRKVMESNYGKVSDIHVPKVKNNLHVGFCFVTFQNPKDAQKAVDGKSVDIQKRAVTMAWSLPKKLHQQQKQQQKQEQEMEKQKQKQKQKDLARKKEEDDEAESVKTNSSDDDDGSNSDNSNDGSNSDSDNDDDSDSDGSEADEQDNDSMEEDSDADEDSEEEEKEEPVDDSVGKKCCLFLRNLPFDTTRNDIFELLYKFGHIKGIYLVKDRETNMLKGTAFVTYSKPQGARRAMEFAASSSTGTPFVSQRQNAGRSNEGGDDASQIRGSLTLKGRKILVDMAVDKETAATFDSKEYKIPQADRRNFYLQAEARVESSSTDPTANNTDTWDDLPQQDQRKRQTALKDKTAKLQSPIFFINPNRLSFRNMGKQVDEAGLQKLIELATKRGLEKKLATAEDQIAHWRALGEMSTREILAKVQEIEGKNLDVIPTWSYDDDHEIDIKGEKKKRRKNIKDFIPSVYIDRDFGPNGKKTDAPSRGFGFAEFTHHTHALACLRELNNNAMYSKDYAAGGKAAAALKKAPKKRSKKGAKVSAGDYQDEEGRVHVPRLIVDFVVENKVKAKKQAERRLHQQLNQSKQHLDKLEKNKAKKEAGEGDDANNKRRGRGAIQREKKRLKRESGEEEKERQMKLQKKAMYEAKKELRKERAEEKKRKAEELKRKSMKPPKKKKSQLKKIEDDEEFESIVRTYQSKLESSREEKAPKENPRKSVESKRWFE</sequence>
<dbReference type="CDD" id="cd00590">
    <property type="entry name" value="RRM_SF"/>
    <property type="match status" value="1"/>
</dbReference>